<name>A0AC61YC74_9FLAO</name>
<gene>
    <name evidence="1" type="primary">limB</name>
    <name evidence="1" type="ORF">FVB9532_03149</name>
</gene>
<keyword evidence="2" id="KW-1185">Reference proteome</keyword>
<reference evidence="1" key="1">
    <citation type="submission" date="2019-09" db="EMBL/GenBank/DDBJ databases">
        <authorList>
            <person name="Rodrigo-Torres L."/>
            <person name="Arahal R. D."/>
            <person name="Lucena T."/>
        </authorList>
    </citation>
    <scope>NUCLEOTIDE SEQUENCE</scope>
    <source>
        <strain evidence="1">ISS653</strain>
    </source>
</reference>
<evidence type="ECO:0000313" key="2">
    <source>
        <dbReference type="Proteomes" id="UP000356253"/>
    </source>
</evidence>
<dbReference type="EMBL" id="CABVMM010000013">
    <property type="protein sequence ID" value="VVV01855.1"/>
    <property type="molecule type" value="Genomic_DNA"/>
</dbReference>
<dbReference type="Proteomes" id="UP000356253">
    <property type="component" value="Unassembled WGS sequence"/>
</dbReference>
<evidence type="ECO:0000313" key="1">
    <source>
        <dbReference type="EMBL" id="VVV01855.1"/>
    </source>
</evidence>
<dbReference type="EC" id="1.14.13.107" evidence="1"/>
<organism evidence="1 2">
    <name type="scientific">Mesonia oceanica</name>
    <dbReference type="NCBI Taxonomy" id="2687242"/>
    <lineage>
        <taxon>Bacteria</taxon>
        <taxon>Pseudomonadati</taxon>
        <taxon>Bacteroidota</taxon>
        <taxon>Flavobacteriia</taxon>
        <taxon>Flavobacteriales</taxon>
        <taxon>Flavobacteriaceae</taxon>
        <taxon>Mesonia</taxon>
    </lineage>
</organism>
<proteinExistence type="predicted"/>
<keyword evidence="1" id="KW-0560">Oxidoreductase</keyword>
<comment type="caution">
    <text evidence="1">The sequence shown here is derived from an EMBL/GenBank/DDBJ whole genome shotgun (WGS) entry which is preliminary data.</text>
</comment>
<sequence>MKDIKIGILDQSIVRHGATAREALLETIETVKLAEDLGYNRFWVSEHHNSPSIAGSAPEVLMVKLADETKTIKIGSGGIMLPNHSAFKMAENFRMLETLFPGRIEMGMGRAPGGDRVSAMLLNPSNTFKEEDYLKQIDHLQHFFRDTAATENGRIYAIPQAESVPSQWILSSSGGSAKIAAEKGLGLAIAKFINGNVPPEVVKIYRDNFKPSESLQEPKVLLSSFVMCGETEQIAANMRKYMDYTLVQFEKGNFGKRPAFKEVEQYAFSTYEQQRIEANSNRIISGTQDRVKSELEQLAETYDVDELVITTMSYDKQLRLKSFKLIAEAMDLKPKLTENKLA</sequence>
<accession>A0AC61YC74</accession>
<protein>
    <submittedName>
        <fullName evidence="1">Limonene 1,2-monooxygenase</fullName>
        <ecNumber evidence="1">1.14.13.107</ecNumber>
    </submittedName>
</protein>